<reference evidence="2" key="1">
    <citation type="submission" date="2021-07" db="EMBL/GenBank/DDBJ databases">
        <authorList>
            <person name="Roth S.J."/>
            <person name="Krukonis G.P."/>
            <person name="Delesalle V.A."/>
        </authorList>
    </citation>
    <scope>NUCLEOTIDE SEQUENCE</scope>
</reference>
<dbReference type="GeneID" id="77944170"/>
<keyword evidence="1" id="KW-0812">Transmembrane</keyword>
<dbReference type="Proteomes" id="UP000827517">
    <property type="component" value="Segment"/>
</dbReference>
<feature type="transmembrane region" description="Helical" evidence="1">
    <location>
        <begin position="7"/>
        <end position="30"/>
    </location>
</feature>
<evidence type="ECO:0000313" key="3">
    <source>
        <dbReference type="Proteomes" id="UP000827517"/>
    </source>
</evidence>
<dbReference type="EMBL" id="MZ501267">
    <property type="protein sequence ID" value="QZA70765.1"/>
    <property type="molecule type" value="Genomic_DNA"/>
</dbReference>
<gene>
    <name evidence="2" type="primary">294</name>
    <name evidence="2" type="ORF">AH04_294</name>
</gene>
<keyword evidence="1" id="KW-0472">Membrane</keyword>
<dbReference type="KEGG" id="vg:77944170"/>
<dbReference type="RefSeq" id="YP_010668048.1">
    <property type="nucleotide sequence ID" value="NC_070952.1"/>
</dbReference>
<organism evidence="2 3">
    <name type="scientific">Erwinia phage AH04</name>
    <dbReference type="NCBI Taxonomy" id="2869569"/>
    <lineage>
        <taxon>Viruses</taxon>
        <taxon>Duplodnaviria</taxon>
        <taxon>Heunggongvirae</taxon>
        <taxon>Uroviricota</taxon>
        <taxon>Caudoviricetes</taxon>
        <taxon>Chimalliviridae</taxon>
        <taxon>Meadowvirus</taxon>
        <taxon>Meadowvirus AH04</taxon>
    </lineage>
</organism>
<sequence>MLRNPTDWLMLACTVLAILTVVGGGAWWWVRDIPAAQHKLSWHQVLVNRFHLSLIDDRSRYWTLDILYNENIDSSTYTVKGDRHLSIQLPPNASFRDYVYLIRHLEGVHENFVAMAEGVIEETKLKRLYLTKEDLSLFREFKRNLLLKVLLKR</sequence>
<keyword evidence="1" id="KW-1133">Transmembrane helix</keyword>
<protein>
    <submittedName>
        <fullName evidence="2">Uncharacterized protein</fullName>
    </submittedName>
</protein>
<evidence type="ECO:0000256" key="1">
    <source>
        <dbReference type="SAM" id="Phobius"/>
    </source>
</evidence>
<proteinExistence type="predicted"/>
<accession>A0AAE7X151</accession>
<name>A0AAE7X151_9CAUD</name>
<keyword evidence="3" id="KW-1185">Reference proteome</keyword>
<evidence type="ECO:0000313" key="2">
    <source>
        <dbReference type="EMBL" id="QZA70765.1"/>
    </source>
</evidence>